<name>A0ABV3T8P4_9GAMM</name>
<keyword evidence="1" id="KW-1133">Transmembrane helix</keyword>
<keyword evidence="1" id="KW-0472">Membrane</keyword>
<evidence type="ECO:0000313" key="2">
    <source>
        <dbReference type="EMBL" id="MEX0431556.1"/>
    </source>
</evidence>
<dbReference type="EMBL" id="JBAKFF010000001">
    <property type="protein sequence ID" value="MEX0431556.1"/>
    <property type="molecule type" value="Genomic_DNA"/>
</dbReference>
<dbReference type="RefSeq" id="WP_367984324.1">
    <property type="nucleotide sequence ID" value="NZ_JBAKFF010000001.1"/>
</dbReference>
<proteinExistence type="predicted"/>
<dbReference type="InterPro" id="IPR021320">
    <property type="entry name" value="DUF2905"/>
</dbReference>
<dbReference type="Pfam" id="PF11146">
    <property type="entry name" value="DUF2905"/>
    <property type="match status" value="1"/>
</dbReference>
<reference evidence="2 3" key="1">
    <citation type="submission" date="2024-02" db="EMBL/GenBank/DDBJ databases">
        <title>New especies of Spiribacter isolated from saline water.</title>
        <authorList>
            <person name="Leon M.J."/>
            <person name="De La Haba R."/>
            <person name="Sanchez-Porro C."/>
            <person name="Ventosa A."/>
        </authorList>
    </citation>
    <scope>NUCLEOTIDE SEQUENCE [LARGE SCALE GENOMIC DNA]</scope>
    <source>
        <strain evidence="3">ag22IC4-189</strain>
    </source>
</reference>
<evidence type="ECO:0000313" key="3">
    <source>
        <dbReference type="Proteomes" id="UP001556637"/>
    </source>
</evidence>
<sequence>MQKLLVTIGLVILISGLLWPVISKLGLGRLPGDILVRREGFTFYFPLATSIIVSVVVTLIIWWFRR</sequence>
<protein>
    <submittedName>
        <fullName evidence="2">DUF2905 domain-containing protein</fullName>
    </submittedName>
</protein>
<dbReference type="PANTHER" id="PTHR36443:SF1">
    <property type="entry name" value="BSR5223 PROTEIN"/>
    <property type="match status" value="1"/>
</dbReference>
<organism evidence="2 3">
    <name type="scientific">Spiribacter insolitus</name>
    <dbReference type="NCBI Taxonomy" id="3122417"/>
    <lineage>
        <taxon>Bacteria</taxon>
        <taxon>Pseudomonadati</taxon>
        <taxon>Pseudomonadota</taxon>
        <taxon>Gammaproteobacteria</taxon>
        <taxon>Chromatiales</taxon>
        <taxon>Ectothiorhodospiraceae</taxon>
        <taxon>Spiribacter</taxon>
    </lineage>
</organism>
<evidence type="ECO:0000256" key="1">
    <source>
        <dbReference type="SAM" id="Phobius"/>
    </source>
</evidence>
<keyword evidence="1" id="KW-0812">Transmembrane</keyword>
<keyword evidence="3" id="KW-1185">Reference proteome</keyword>
<accession>A0ABV3T8P4</accession>
<comment type="caution">
    <text evidence="2">The sequence shown here is derived from an EMBL/GenBank/DDBJ whole genome shotgun (WGS) entry which is preliminary data.</text>
</comment>
<feature type="transmembrane region" description="Helical" evidence="1">
    <location>
        <begin position="44"/>
        <end position="64"/>
    </location>
</feature>
<gene>
    <name evidence="2" type="ORF">V6X30_09090</name>
</gene>
<dbReference type="PANTHER" id="PTHR36443">
    <property type="entry name" value="BSR5223 PROTEIN"/>
    <property type="match status" value="1"/>
</dbReference>
<dbReference type="Proteomes" id="UP001556637">
    <property type="component" value="Unassembled WGS sequence"/>
</dbReference>